<protein>
    <submittedName>
        <fullName evidence="1">Uncharacterized protein</fullName>
    </submittedName>
</protein>
<proteinExistence type="predicted"/>
<organism evidence="1 2">
    <name type="scientific">Hyaloscypha variabilis (strain UAMH 11265 / GT02V1 / F)</name>
    <name type="common">Meliniomyces variabilis</name>
    <dbReference type="NCBI Taxonomy" id="1149755"/>
    <lineage>
        <taxon>Eukaryota</taxon>
        <taxon>Fungi</taxon>
        <taxon>Dikarya</taxon>
        <taxon>Ascomycota</taxon>
        <taxon>Pezizomycotina</taxon>
        <taxon>Leotiomycetes</taxon>
        <taxon>Helotiales</taxon>
        <taxon>Hyaloscyphaceae</taxon>
        <taxon>Hyaloscypha</taxon>
        <taxon>Hyaloscypha variabilis</taxon>
    </lineage>
</organism>
<dbReference type="OrthoDB" id="3505614at2759"/>
<accession>A0A2J6RSB5</accession>
<dbReference type="Proteomes" id="UP000235786">
    <property type="component" value="Unassembled WGS sequence"/>
</dbReference>
<evidence type="ECO:0000313" key="1">
    <source>
        <dbReference type="EMBL" id="PMD41353.1"/>
    </source>
</evidence>
<dbReference type="AlphaFoldDB" id="A0A2J6RSB5"/>
<evidence type="ECO:0000313" key="2">
    <source>
        <dbReference type="Proteomes" id="UP000235786"/>
    </source>
</evidence>
<sequence>MSPYSSLSSTTMSILSHHSGPYSPQTRLSPRLRFHETYVTAVEAAPSHPLSSIPSTRYYLPTATFHNTNGVTYSTSDTIWEWMGTLFAPVEYLHHENISLLEIERNVTDAETGETKKQWVLYQEAIRCLRLKGWESKGYEEVRIPIFMVFVVEEAAKEDVGTEGLGFKEVSIWWDEKVLLDAIRGKQN</sequence>
<gene>
    <name evidence="1" type="ORF">L207DRAFT_581793</name>
</gene>
<reference evidence="1 2" key="1">
    <citation type="submission" date="2016-04" db="EMBL/GenBank/DDBJ databases">
        <title>A degradative enzymes factory behind the ericoid mycorrhizal symbiosis.</title>
        <authorList>
            <consortium name="DOE Joint Genome Institute"/>
            <person name="Martino E."/>
            <person name="Morin E."/>
            <person name="Grelet G."/>
            <person name="Kuo A."/>
            <person name="Kohler A."/>
            <person name="Daghino S."/>
            <person name="Barry K."/>
            <person name="Choi C."/>
            <person name="Cichocki N."/>
            <person name="Clum A."/>
            <person name="Copeland A."/>
            <person name="Hainaut M."/>
            <person name="Haridas S."/>
            <person name="Labutti K."/>
            <person name="Lindquist E."/>
            <person name="Lipzen A."/>
            <person name="Khouja H.-R."/>
            <person name="Murat C."/>
            <person name="Ohm R."/>
            <person name="Olson A."/>
            <person name="Spatafora J."/>
            <person name="Veneault-Fourrey C."/>
            <person name="Henrissat B."/>
            <person name="Grigoriev I."/>
            <person name="Martin F."/>
            <person name="Perotto S."/>
        </authorList>
    </citation>
    <scope>NUCLEOTIDE SEQUENCE [LARGE SCALE GENOMIC DNA]</scope>
    <source>
        <strain evidence="1 2">F</strain>
    </source>
</reference>
<dbReference type="EMBL" id="KZ613944">
    <property type="protein sequence ID" value="PMD41353.1"/>
    <property type="molecule type" value="Genomic_DNA"/>
</dbReference>
<name>A0A2J6RSB5_HYAVF</name>
<keyword evidence="2" id="KW-1185">Reference proteome</keyword>